<reference evidence="2 3" key="1">
    <citation type="submission" date="2023-07" db="EMBL/GenBank/DDBJ databases">
        <title>Genomic Encyclopedia of Type Strains, Phase IV (KMG-IV): sequencing the most valuable type-strain genomes for metagenomic binning, comparative biology and taxonomic classification.</title>
        <authorList>
            <person name="Goeker M."/>
        </authorList>
    </citation>
    <scope>NUCLEOTIDE SEQUENCE [LARGE SCALE GENOMIC DNA]</scope>
    <source>
        <strain evidence="2 3">DSM 23837</strain>
    </source>
</reference>
<dbReference type="Proteomes" id="UP001223586">
    <property type="component" value="Unassembled WGS sequence"/>
</dbReference>
<protein>
    <submittedName>
        <fullName evidence="2">Polyhydroxyalkanoate synthesis regulator phasin</fullName>
    </submittedName>
</protein>
<dbReference type="NCBIfam" id="NF047773">
    <property type="entry name" value="phas_rel_Lepto"/>
    <property type="match status" value="1"/>
</dbReference>
<accession>A0ABT9WVS2</accession>
<evidence type="ECO:0000313" key="3">
    <source>
        <dbReference type="Proteomes" id="UP001223586"/>
    </source>
</evidence>
<gene>
    <name evidence="2" type="ORF">J2S08_003283</name>
</gene>
<dbReference type="InterPro" id="IPR008769">
    <property type="entry name" value="PhaF_PhaI"/>
</dbReference>
<comment type="caution">
    <text evidence="2">The sequence shown here is derived from an EMBL/GenBank/DDBJ whole genome shotgun (WGS) entry which is preliminary data.</text>
</comment>
<sequence>MKDLISKGFSLGLGLAAASKEQVEKLVDELVKKGELTKSESNAFVNELLEKGDKLRTEIDEMIELRTKQLLRSLHVATEEEIEELRARIVQLEEQVSTLSSSKNLKE</sequence>
<dbReference type="PANTHER" id="PTHR38664:SF1">
    <property type="entry name" value="SLR0058 PROTEIN"/>
    <property type="match status" value="1"/>
</dbReference>
<keyword evidence="3" id="KW-1185">Reference proteome</keyword>
<keyword evidence="1" id="KW-0175">Coiled coil</keyword>
<proteinExistence type="predicted"/>
<organism evidence="2 3">
    <name type="scientific">Bacillus chungangensis</name>
    <dbReference type="NCBI Taxonomy" id="587633"/>
    <lineage>
        <taxon>Bacteria</taxon>
        <taxon>Bacillati</taxon>
        <taxon>Bacillota</taxon>
        <taxon>Bacilli</taxon>
        <taxon>Bacillales</taxon>
        <taxon>Bacillaceae</taxon>
        <taxon>Bacillus</taxon>
    </lineage>
</organism>
<evidence type="ECO:0000256" key="1">
    <source>
        <dbReference type="SAM" id="Coils"/>
    </source>
</evidence>
<feature type="coiled-coil region" evidence="1">
    <location>
        <begin position="45"/>
        <end position="102"/>
    </location>
</feature>
<dbReference type="EMBL" id="JAUSTT010000022">
    <property type="protein sequence ID" value="MDQ0177403.1"/>
    <property type="molecule type" value="Genomic_DNA"/>
</dbReference>
<evidence type="ECO:0000313" key="2">
    <source>
        <dbReference type="EMBL" id="MDQ0177403.1"/>
    </source>
</evidence>
<dbReference type="PANTHER" id="PTHR38664">
    <property type="entry name" value="SLR0058 PROTEIN"/>
    <property type="match status" value="1"/>
</dbReference>
<dbReference type="RefSeq" id="WP_307231355.1">
    <property type="nucleotide sequence ID" value="NZ_JAUSTT010000022.1"/>
</dbReference>
<name>A0ABT9WVS2_9BACI</name>